<gene>
    <name evidence="2" type="ORF">ACAOBT_LOCUS25863</name>
</gene>
<evidence type="ECO:0000313" key="2">
    <source>
        <dbReference type="EMBL" id="CAH2000898.1"/>
    </source>
</evidence>
<organism evidence="2 3">
    <name type="scientific">Acanthoscelides obtectus</name>
    <name type="common">Bean weevil</name>
    <name type="synonym">Bruchus obtectus</name>
    <dbReference type="NCBI Taxonomy" id="200917"/>
    <lineage>
        <taxon>Eukaryota</taxon>
        <taxon>Metazoa</taxon>
        <taxon>Ecdysozoa</taxon>
        <taxon>Arthropoda</taxon>
        <taxon>Hexapoda</taxon>
        <taxon>Insecta</taxon>
        <taxon>Pterygota</taxon>
        <taxon>Neoptera</taxon>
        <taxon>Endopterygota</taxon>
        <taxon>Coleoptera</taxon>
        <taxon>Polyphaga</taxon>
        <taxon>Cucujiformia</taxon>
        <taxon>Chrysomeloidea</taxon>
        <taxon>Chrysomelidae</taxon>
        <taxon>Bruchinae</taxon>
        <taxon>Bruchini</taxon>
        <taxon>Acanthoscelides</taxon>
    </lineage>
</organism>
<comment type="caution">
    <text evidence="2">The sequence shown here is derived from an EMBL/GenBank/DDBJ whole genome shotgun (WGS) entry which is preliminary data.</text>
</comment>
<name>A0A9P0LQW2_ACAOB</name>
<dbReference type="EMBL" id="CAKOFQ010007428">
    <property type="protein sequence ID" value="CAH2000898.1"/>
    <property type="molecule type" value="Genomic_DNA"/>
</dbReference>
<evidence type="ECO:0000256" key="1">
    <source>
        <dbReference type="SAM" id="MobiDB-lite"/>
    </source>
</evidence>
<feature type="region of interest" description="Disordered" evidence="1">
    <location>
        <begin position="1"/>
        <end position="27"/>
    </location>
</feature>
<reference evidence="2" key="1">
    <citation type="submission" date="2022-03" db="EMBL/GenBank/DDBJ databases">
        <authorList>
            <person name="Sayadi A."/>
        </authorList>
    </citation>
    <scope>NUCLEOTIDE SEQUENCE</scope>
</reference>
<keyword evidence="3" id="KW-1185">Reference proteome</keyword>
<dbReference type="Proteomes" id="UP001152888">
    <property type="component" value="Unassembled WGS sequence"/>
</dbReference>
<accession>A0A9P0LQW2</accession>
<dbReference type="AlphaFoldDB" id="A0A9P0LQW2"/>
<proteinExistence type="predicted"/>
<sequence>MVGERPKRVSATGQRKHRVASGADARSGRWKGAWLYYPAVPYRRSEVQHSHGSVSRQPSAQRNVYAFSVSFYSVELLLFSSDVHYRVLDCLSVVL</sequence>
<protein>
    <submittedName>
        <fullName evidence="2">Uncharacterized protein</fullName>
    </submittedName>
</protein>
<evidence type="ECO:0000313" key="3">
    <source>
        <dbReference type="Proteomes" id="UP001152888"/>
    </source>
</evidence>